<name>A0A1I3FZE9_9PLAN</name>
<protein>
    <submittedName>
        <fullName evidence="2">Uncharacterized protein YxjI</fullName>
    </submittedName>
</protein>
<dbReference type="InterPro" id="IPR038595">
    <property type="entry name" value="LOR_sf"/>
</dbReference>
<reference evidence="3" key="1">
    <citation type="submission" date="2016-10" db="EMBL/GenBank/DDBJ databases">
        <authorList>
            <person name="Varghese N."/>
            <person name="Submissions S."/>
        </authorList>
    </citation>
    <scope>NUCLEOTIDE SEQUENCE [LARGE SCALE GENOMIC DNA]</scope>
    <source>
        <strain evidence="3">DSM 26348</strain>
    </source>
</reference>
<sequence length="162" mass="19089">MIYRIKEQFWTFGESFFIFDGDGQKVFHVDGAAFSWGDKLSFRDLDDNELAHITQEIFSWMPRYAIYRNGQLFAEVRKEWSWSNKTFTLDVPGPNDYVVEGSFWKHEYTFTRQGRQVAKVSKAIWSWGDSYGVEIVDGEDDISILATMIVIDQVVYEHERQM</sequence>
<comment type="similarity">
    <text evidence="1">Belongs to the LOR family.</text>
</comment>
<dbReference type="SUPFAM" id="SSF54518">
    <property type="entry name" value="Tubby C-terminal domain-like"/>
    <property type="match status" value="1"/>
</dbReference>
<dbReference type="InterPro" id="IPR025659">
    <property type="entry name" value="Tubby-like_C"/>
</dbReference>
<dbReference type="Pfam" id="PF04525">
    <property type="entry name" value="LOR"/>
    <property type="match status" value="1"/>
</dbReference>
<dbReference type="PANTHER" id="PTHR31087">
    <property type="match status" value="1"/>
</dbReference>
<accession>A0A1I3FZE9</accession>
<dbReference type="EMBL" id="FOQD01000006">
    <property type="protein sequence ID" value="SFI16605.1"/>
    <property type="molecule type" value="Genomic_DNA"/>
</dbReference>
<dbReference type="OrthoDB" id="652307at2"/>
<dbReference type="InterPro" id="IPR007612">
    <property type="entry name" value="LOR"/>
</dbReference>
<proteinExistence type="inferred from homology"/>
<evidence type="ECO:0000256" key="1">
    <source>
        <dbReference type="ARBA" id="ARBA00005437"/>
    </source>
</evidence>
<dbReference type="Proteomes" id="UP000199518">
    <property type="component" value="Unassembled WGS sequence"/>
</dbReference>
<evidence type="ECO:0000313" key="3">
    <source>
        <dbReference type="Proteomes" id="UP000199518"/>
    </source>
</evidence>
<keyword evidence="3" id="KW-1185">Reference proteome</keyword>
<gene>
    <name evidence="2" type="ORF">SAMN05421753_106105</name>
</gene>
<organism evidence="2 3">
    <name type="scientific">Planctomicrobium piriforme</name>
    <dbReference type="NCBI Taxonomy" id="1576369"/>
    <lineage>
        <taxon>Bacteria</taxon>
        <taxon>Pseudomonadati</taxon>
        <taxon>Planctomycetota</taxon>
        <taxon>Planctomycetia</taxon>
        <taxon>Planctomycetales</taxon>
        <taxon>Planctomycetaceae</taxon>
        <taxon>Planctomicrobium</taxon>
    </lineage>
</organism>
<dbReference type="PANTHER" id="PTHR31087:SF161">
    <property type="entry name" value="TUBBY C 2 FAMILY PROTEIN"/>
    <property type="match status" value="1"/>
</dbReference>
<dbReference type="AlphaFoldDB" id="A0A1I3FZE9"/>
<evidence type="ECO:0000313" key="2">
    <source>
        <dbReference type="EMBL" id="SFI16605.1"/>
    </source>
</evidence>
<dbReference type="RefSeq" id="WP_092049491.1">
    <property type="nucleotide sequence ID" value="NZ_FOQD01000006.1"/>
</dbReference>
<dbReference type="Gene3D" id="2.40.160.200">
    <property type="entry name" value="LURP1-related"/>
    <property type="match status" value="1"/>
</dbReference>